<dbReference type="AlphaFoldDB" id="A0A9D2DEA8"/>
<dbReference type="EMBL" id="DXCC01000018">
    <property type="protein sequence ID" value="HIZ15442.1"/>
    <property type="molecule type" value="Genomic_DNA"/>
</dbReference>
<reference evidence="2" key="2">
    <citation type="submission" date="2021-04" db="EMBL/GenBank/DDBJ databases">
        <authorList>
            <person name="Gilroy R."/>
        </authorList>
    </citation>
    <scope>NUCLEOTIDE SEQUENCE</scope>
    <source>
        <strain evidence="2">ChiHjej11B10-19426</strain>
    </source>
</reference>
<name>A0A9D2DEA8_9BACT</name>
<comment type="caution">
    <text evidence="2">The sequence shown here is derived from an EMBL/GenBank/DDBJ whole genome shotgun (WGS) entry which is preliminary data.</text>
</comment>
<feature type="signal peptide" evidence="1">
    <location>
        <begin position="1"/>
        <end position="19"/>
    </location>
</feature>
<accession>A0A9D2DEA8</accession>
<reference evidence="2" key="1">
    <citation type="journal article" date="2021" name="PeerJ">
        <title>Extensive microbial diversity within the chicken gut microbiome revealed by metagenomics and culture.</title>
        <authorList>
            <person name="Gilroy R."/>
            <person name="Ravi A."/>
            <person name="Getino M."/>
            <person name="Pursley I."/>
            <person name="Horton D.L."/>
            <person name="Alikhan N.F."/>
            <person name="Baker D."/>
            <person name="Gharbi K."/>
            <person name="Hall N."/>
            <person name="Watson M."/>
            <person name="Adriaenssens E.M."/>
            <person name="Foster-Nyarko E."/>
            <person name="Jarju S."/>
            <person name="Secka A."/>
            <person name="Antonio M."/>
            <person name="Oren A."/>
            <person name="Chaudhuri R.R."/>
            <person name="La Ragione R."/>
            <person name="Hildebrand F."/>
            <person name="Pallen M.J."/>
        </authorList>
    </citation>
    <scope>NUCLEOTIDE SEQUENCE</scope>
    <source>
        <strain evidence="2">ChiHjej11B10-19426</strain>
    </source>
</reference>
<keyword evidence="1" id="KW-0732">Signal</keyword>
<evidence type="ECO:0000256" key="1">
    <source>
        <dbReference type="SAM" id="SignalP"/>
    </source>
</evidence>
<protein>
    <submittedName>
        <fullName evidence="2">Uncharacterized protein</fullName>
    </submittedName>
</protein>
<gene>
    <name evidence="2" type="ORF">H9816_05990</name>
</gene>
<proteinExistence type="predicted"/>
<evidence type="ECO:0000313" key="2">
    <source>
        <dbReference type="EMBL" id="HIZ15442.1"/>
    </source>
</evidence>
<feature type="chain" id="PRO_5038679759" evidence="1">
    <location>
        <begin position="20"/>
        <end position="192"/>
    </location>
</feature>
<organism evidence="2 3">
    <name type="scientific">Candidatus Tidjanibacter faecipullorum</name>
    <dbReference type="NCBI Taxonomy" id="2838766"/>
    <lineage>
        <taxon>Bacteria</taxon>
        <taxon>Pseudomonadati</taxon>
        <taxon>Bacteroidota</taxon>
        <taxon>Bacteroidia</taxon>
        <taxon>Bacteroidales</taxon>
        <taxon>Rikenellaceae</taxon>
        <taxon>Tidjanibacter</taxon>
    </lineage>
</organism>
<dbReference type="Proteomes" id="UP000824014">
    <property type="component" value="Unassembled WGS sequence"/>
</dbReference>
<evidence type="ECO:0000313" key="3">
    <source>
        <dbReference type="Proteomes" id="UP000824014"/>
    </source>
</evidence>
<sequence length="192" mass="21810">MKRFITSLMLLCMGLSAMAQEALIPENYMETDPALAYQYEQNILNCSEWLINTPLTPEMQYPRMAVSQFVMMWMQVSPSIQINFDTTLMEFLDDLTSEDLQTNMATVYCASYMAGLIREKAAEGKINTSTVVPKGTTNADKVTGAMSAIEGCIRFYDNNKEQIGRIRTLEKYKKMQKEGTLRDYVEGNLGTR</sequence>